<proteinExistence type="predicted"/>
<keyword evidence="2" id="KW-0732">Signal</keyword>
<keyword evidence="4" id="KW-1185">Reference proteome</keyword>
<dbReference type="Proteomes" id="UP001221413">
    <property type="component" value="Unassembled WGS sequence"/>
</dbReference>
<protein>
    <submittedName>
        <fullName evidence="3">Uncharacterized protein</fullName>
    </submittedName>
</protein>
<sequence>MGSSKLHSPIRGIVVLATILSAAQFSTAAPTIEVGTSVISAPDPIPNIIPGKDHTYLEHEAIVQAEFAKDEIKKRDANVLTTWAQNKVPENAIGAGNTAATGTHSETLSKRQFNTDFTRARSNSAPARIGSFGPDITDEQNAIAGAVDNLQAVAEQALQNAANEQQQGFNNPNFGFGQPPTVVQGQLASFAPAIQTAWSPPAASLQPVVGQTAQQPAAVIEPAGFQVLDGLLSGPLQDNAQQPENVIAGLGPANNPADEVVVLDGTLQGPLQGGAQQPAAVVDVTPDTPYPGSDFQVLDGTLSGPLEGGAQQPQDILSSLPPPADFSVLDGTLQNLLEGDAQQPQGVLPGLDNTPFAPTPADFTVLDGTLKGPLEGDAQQPLNILPALDETGLPGLDVYDGIGQPLQNGALQPASTVPMDVEDQAINQLSQTQPGQVIQNADDTALPAIVSAPDLWQQVFDSPDVQQFLQGNNPASLQPFLQPETRQAIEQDPNSAGTFVPGLTNATPDQISNFANFIDTLPPNQQVSLVTDGPAIADLTQAYPAELSDVLDQASGLKTPQIFGPFLNDNIASAMPESTVFGGGGEFTPNGFEQSPVGPNGLPPFAFPDTQAFPDNGQFIPNGFAQSPTGSDAFAPFTPDAQSVNNYSPESGVPTNLLLQNGGVLHFNCVPVYTDANGVKYPAAEIQAQALNSLNLASFGAMSGPPPSDPNLLNDVVSQDDGSIVSASQIDGNTVLINTDQQNDSEQVVKQLQDGWTMQAEDTDGVRGFDRQIVSNGGVNFVIDNPNGIPTDSILGADTVGKALDASLGSDARISVESTQ</sequence>
<name>A0AAD6IZZ6_DREDA</name>
<evidence type="ECO:0000256" key="1">
    <source>
        <dbReference type="SAM" id="MobiDB-lite"/>
    </source>
</evidence>
<feature type="chain" id="PRO_5041914095" evidence="2">
    <location>
        <begin position="29"/>
        <end position="820"/>
    </location>
</feature>
<reference evidence="3" key="1">
    <citation type="submission" date="2023-01" db="EMBL/GenBank/DDBJ databases">
        <title>The chitinases involved in constricting ring structure development in the nematode-trapping fungus Drechslerella dactyloides.</title>
        <authorList>
            <person name="Wang R."/>
            <person name="Zhang L."/>
            <person name="Tang P."/>
            <person name="Li S."/>
            <person name="Liang L."/>
        </authorList>
    </citation>
    <scope>NUCLEOTIDE SEQUENCE</scope>
    <source>
        <strain evidence="3">YMF1.00031</strain>
    </source>
</reference>
<feature type="compositionally biased region" description="Low complexity" evidence="1">
    <location>
        <begin position="94"/>
        <end position="103"/>
    </location>
</feature>
<evidence type="ECO:0000256" key="2">
    <source>
        <dbReference type="SAM" id="SignalP"/>
    </source>
</evidence>
<evidence type="ECO:0000313" key="4">
    <source>
        <dbReference type="Proteomes" id="UP001221413"/>
    </source>
</evidence>
<feature type="region of interest" description="Disordered" evidence="1">
    <location>
        <begin position="93"/>
        <end position="133"/>
    </location>
</feature>
<evidence type="ECO:0000313" key="3">
    <source>
        <dbReference type="EMBL" id="KAJ6261049.1"/>
    </source>
</evidence>
<organism evidence="3 4">
    <name type="scientific">Drechslerella dactyloides</name>
    <name type="common">Nematode-trapping fungus</name>
    <name type="synonym">Arthrobotrys dactyloides</name>
    <dbReference type="NCBI Taxonomy" id="74499"/>
    <lineage>
        <taxon>Eukaryota</taxon>
        <taxon>Fungi</taxon>
        <taxon>Dikarya</taxon>
        <taxon>Ascomycota</taxon>
        <taxon>Pezizomycotina</taxon>
        <taxon>Orbiliomycetes</taxon>
        <taxon>Orbiliales</taxon>
        <taxon>Orbiliaceae</taxon>
        <taxon>Drechslerella</taxon>
    </lineage>
</organism>
<accession>A0AAD6IZZ6</accession>
<comment type="caution">
    <text evidence="3">The sequence shown here is derived from an EMBL/GenBank/DDBJ whole genome shotgun (WGS) entry which is preliminary data.</text>
</comment>
<feature type="compositionally biased region" description="Polar residues" evidence="1">
    <location>
        <begin position="104"/>
        <end position="125"/>
    </location>
</feature>
<dbReference type="AlphaFoldDB" id="A0AAD6IZZ6"/>
<dbReference type="EMBL" id="JAQGDS010000004">
    <property type="protein sequence ID" value="KAJ6261049.1"/>
    <property type="molecule type" value="Genomic_DNA"/>
</dbReference>
<gene>
    <name evidence="3" type="ORF">Dda_3714</name>
</gene>
<feature type="signal peptide" evidence="2">
    <location>
        <begin position="1"/>
        <end position="28"/>
    </location>
</feature>